<comment type="caution">
    <text evidence="3">The sequence shown here is derived from an EMBL/GenBank/DDBJ whole genome shotgun (WGS) entry which is preliminary data.</text>
</comment>
<organism evidence="3 4">
    <name type="scientific">Paractinoplanes deccanensis</name>
    <dbReference type="NCBI Taxonomy" id="113561"/>
    <lineage>
        <taxon>Bacteria</taxon>
        <taxon>Bacillati</taxon>
        <taxon>Actinomycetota</taxon>
        <taxon>Actinomycetes</taxon>
        <taxon>Micromonosporales</taxon>
        <taxon>Micromonosporaceae</taxon>
        <taxon>Paractinoplanes</taxon>
    </lineage>
</organism>
<feature type="region of interest" description="Disordered" evidence="1">
    <location>
        <begin position="1"/>
        <end position="25"/>
    </location>
</feature>
<dbReference type="Proteomes" id="UP000609879">
    <property type="component" value="Unassembled WGS sequence"/>
</dbReference>
<evidence type="ECO:0000313" key="3">
    <source>
        <dbReference type="EMBL" id="GID80540.1"/>
    </source>
</evidence>
<feature type="domain" description="Transposase Helix-turn-helix" evidence="2">
    <location>
        <begin position="137"/>
        <end position="185"/>
    </location>
</feature>
<accession>A0ABQ3YKL1</accession>
<dbReference type="EMBL" id="BOMI01000194">
    <property type="protein sequence ID" value="GID80540.1"/>
    <property type="molecule type" value="Genomic_DNA"/>
</dbReference>
<name>A0ABQ3YKL1_9ACTN</name>
<reference evidence="3 4" key="1">
    <citation type="submission" date="2021-01" db="EMBL/GenBank/DDBJ databases">
        <title>Whole genome shotgun sequence of Actinoplanes deccanensis NBRC 13994.</title>
        <authorList>
            <person name="Komaki H."/>
            <person name="Tamura T."/>
        </authorList>
    </citation>
    <scope>NUCLEOTIDE SEQUENCE [LARGE SCALE GENOMIC DNA]</scope>
    <source>
        <strain evidence="3 4">NBRC 13994</strain>
    </source>
</reference>
<sequence length="194" mass="21443">MRTDTFGGRSASDHQASEPKLGSKAELGSHTTDRWIYAMPDLNPRTTLIASGTIRGLLELTDLIRAGPLYLFPEPDHIGFDVERDVAERTAADCQQTRTELIHPFTGLHPAQFHRLVRLVARRGGDAIADGRPGRSWALTLPERVLLMAVYWRTNQTMRQIGPPFGVSHSAAHRLIDTLGPLLALAPARRRPTG</sequence>
<proteinExistence type="predicted"/>
<feature type="compositionally biased region" description="Basic and acidic residues" evidence="1">
    <location>
        <begin position="11"/>
        <end position="23"/>
    </location>
</feature>
<protein>
    <recommendedName>
        <fullName evidence="2">Transposase Helix-turn-helix domain-containing protein</fullName>
    </recommendedName>
</protein>
<evidence type="ECO:0000259" key="2">
    <source>
        <dbReference type="Pfam" id="PF13613"/>
    </source>
</evidence>
<keyword evidence="4" id="KW-1185">Reference proteome</keyword>
<dbReference type="Pfam" id="PF13613">
    <property type="entry name" value="HTH_Tnp_4"/>
    <property type="match status" value="1"/>
</dbReference>
<dbReference type="InterPro" id="IPR027805">
    <property type="entry name" value="Transposase_HTH_dom"/>
</dbReference>
<evidence type="ECO:0000256" key="1">
    <source>
        <dbReference type="SAM" id="MobiDB-lite"/>
    </source>
</evidence>
<evidence type="ECO:0000313" key="4">
    <source>
        <dbReference type="Proteomes" id="UP000609879"/>
    </source>
</evidence>
<gene>
    <name evidence="3" type="ORF">Ade02nite_91810</name>
</gene>